<name>A0A2C5XIB3_9PEZI</name>
<dbReference type="Proteomes" id="UP000222788">
    <property type="component" value="Unassembled WGS sequence"/>
</dbReference>
<keyword evidence="4" id="KW-1185">Reference proteome</keyword>
<evidence type="ECO:0000313" key="4">
    <source>
        <dbReference type="Proteomes" id="UP000222788"/>
    </source>
</evidence>
<gene>
    <name evidence="3" type="primary">csnF</name>
    <name evidence="3" type="ORF">CFIMG_001398RA</name>
</gene>
<dbReference type="GO" id="GO:0008180">
    <property type="term" value="C:COP9 signalosome"/>
    <property type="evidence" value="ECO:0007669"/>
    <property type="project" value="TreeGrafter"/>
</dbReference>
<dbReference type="PANTHER" id="PTHR10540:SF8">
    <property type="entry name" value="COP9 SIGNALOSOME COMPLEX SUBUNIT 6"/>
    <property type="match status" value="1"/>
</dbReference>
<comment type="caution">
    <text evidence="3">The sequence shown here is derived from an EMBL/GenBank/DDBJ whole genome shotgun (WGS) entry which is preliminary data.</text>
</comment>
<dbReference type="EMBL" id="APWK03000010">
    <property type="protein sequence ID" value="PHH55544.1"/>
    <property type="molecule type" value="Genomic_DNA"/>
</dbReference>
<dbReference type="OrthoDB" id="1378at2759"/>
<reference evidence="3 4" key="2">
    <citation type="journal article" date="2013" name="IMA Fungus">
        <title>IMA Genome-F 1: Ceratocystis fimbriata: Draft nuclear genome sequence for the plant pathogen, Ceratocystis fimbriata.</title>
        <authorList>
            <person name="Wilken P.M."/>
            <person name="Steenkamp E.T."/>
            <person name="Wingfield M.J."/>
            <person name="de Beer Z.W."/>
            <person name="Wingfield B.D."/>
        </authorList>
    </citation>
    <scope>NUCLEOTIDE SEQUENCE [LARGE SCALE GENOMIC DNA]</scope>
    <source>
        <strain evidence="3 4">CBS 114723</strain>
    </source>
</reference>
<dbReference type="PANTHER" id="PTHR10540">
    <property type="entry name" value="EUKARYOTIC TRANSLATION INITIATION FACTOR 3 SUBUNIT F-RELATED"/>
    <property type="match status" value="1"/>
</dbReference>
<proteinExistence type="inferred from homology"/>
<dbReference type="AlphaFoldDB" id="A0A2C5XIB3"/>
<feature type="region of interest" description="Disordered" evidence="2">
    <location>
        <begin position="243"/>
        <end position="263"/>
    </location>
</feature>
<feature type="compositionally biased region" description="Basic and acidic residues" evidence="2">
    <location>
        <begin position="245"/>
        <end position="263"/>
    </location>
</feature>
<evidence type="ECO:0000256" key="1">
    <source>
        <dbReference type="ARBA" id="ARBA00010893"/>
    </source>
</evidence>
<reference evidence="3 4" key="1">
    <citation type="journal article" date="2013" name="Fungal Biol.">
        <title>Analysis of microsatellite markers in the genome of the plant pathogen Ceratocystis fimbriata.</title>
        <authorList>
            <person name="Simpson M.C."/>
            <person name="Wilken P.M."/>
            <person name="Coetzee M.P."/>
            <person name="Wingfield M.J."/>
            <person name="Wingfield B.D."/>
        </authorList>
    </citation>
    <scope>NUCLEOTIDE SEQUENCE [LARGE SCALE GENOMIC DNA]</scope>
    <source>
        <strain evidence="3 4">CBS 114723</strain>
    </source>
</reference>
<dbReference type="Gene3D" id="3.40.140.10">
    <property type="entry name" value="Cytidine Deaminase, domain 2"/>
    <property type="match status" value="1"/>
</dbReference>
<accession>A0A2C5XIB3</accession>
<comment type="similarity">
    <text evidence="1">Belongs to the peptidase M67A family. CSN6 subfamily.</text>
</comment>
<protein>
    <submittedName>
        <fullName evidence="3">COP9 signalosome complex subunit 6</fullName>
    </submittedName>
</protein>
<evidence type="ECO:0000313" key="3">
    <source>
        <dbReference type="EMBL" id="PHH55544.1"/>
    </source>
</evidence>
<dbReference type="STRING" id="1035309.A0A2C5XIB3"/>
<organism evidence="3 4">
    <name type="scientific">Ceratocystis fimbriata CBS 114723</name>
    <dbReference type="NCBI Taxonomy" id="1035309"/>
    <lineage>
        <taxon>Eukaryota</taxon>
        <taxon>Fungi</taxon>
        <taxon>Dikarya</taxon>
        <taxon>Ascomycota</taxon>
        <taxon>Pezizomycotina</taxon>
        <taxon>Sordariomycetes</taxon>
        <taxon>Hypocreomycetidae</taxon>
        <taxon>Microascales</taxon>
        <taxon>Ceratocystidaceae</taxon>
        <taxon>Ceratocystis</taxon>
    </lineage>
</organism>
<sequence length="435" mass="46658">MAVPLISSQKSTDLQLSMHPIVLLSISDHIARHTLRPMAQPPLPLVGLLMGFQEGCKVSISRTFDIAVKSSPENVLGECHIDNEVLSFCDQLQSHTHVVGYYTILPRSGPDHGVLAMHEKLSRKFHDRDLLLLAFHPDEDIGRTNILPITIYESRLLTSAGVSVNAGDSDAVLSGTDEAAPAITAAAPMQRQFYEIPQYTVVTDDAEMIGMDFVAAGGGNAKAVTKADNDDVKSNTQNTLVGAKDTAKKDKDMEKGKGKGKEAEIGKDAALQLTRDEEDVIAALKTKANAIRMLQARVKLLASYLSSLPESFVSTGIVPADIPSTNSTPDHNILRQIQAAVVRLGLIVPSDVDAFSAELANEETSIATVALINDMVQATYDSHLANRNFVAADNPTLSAMARGKKGFAAQVNTLFSAGVNRGRGAGRDLAVHMRD</sequence>
<evidence type="ECO:0000256" key="2">
    <source>
        <dbReference type="SAM" id="MobiDB-lite"/>
    </source>
</evidence>